<evidence type="ECO:0000256" key="1">
    <source>
        <dbReference type="ARBA" id="ARBA00004651"/>
    </source>
</evidence>
<dbReference type="SUPFAM" id="SSF161098">
    <property type="entry name" value="MetI-like"/>
    <property type="match status" value="1"/>
</dbReference>
<comment type="caution">
    <text evidence="8">The sequence shown here is derived from an EMBL/GenBank/DDBJ whole genome shotgun (WGS) entry which is preliminary data.</text>
</comment>
<name>A0A7M3MAT5_9BACT</name>
<feature type="domain" description="ABC transmembrane type-1" evidence="7">
    <location>
        <begin position="193"/>
        <end position="388"/>
    </location>
</feature>
<accession>A0A7M3MAT5</accession>
<keyword evidence="9" id="KW-1185">Reference proteome</keyword>
<sequence length="401" mass="42470">MSETPKISRVGLVGVALGLGGLLLADFVVLRPNRLAPGEAVSVFQAIEAWRWFMLVAGFLLLGLCCLRVDSVRKSVAVQVATMLGVALPPVLCLGLMAGLGYAATSNLDAANPFLRVSVGSAFWLAVLGLFVAFTDFYQRLARNAHLWALLVRLGLLVGFLGGVALILQYGGLGNLSLAKEYAGRSHRFFVEMRAHLAITGLAVGSAAVIGLPLGVLMHRWRRIRNTSLSVLNIVQTIPSLALFGLLIAPLAWLSAQAPGLREFGVRGIGWLPAVIALGLYALLPIVRNTYAGFERLETAVVEAGRGMGMDRMQLFFKVELPVASPIILNGLRIAGVQIMGNTAVAALIGAGGFGVFIFQGLGQSAIDLIMLGAVPTIVLAVALDLVFQVLTRAVTPRGLE</sequence>
<dbReference type="PROSITE" id="PS50928">
    <property type="entry name" value="ABC_TM1"/>
    <property type="match status" value="1"/>
</dbReference>
<feature type="transmembrane region" description="Helical" evidence="6">
    <location>
        <begin position="150"/>
        <end position="173"/>
    </location>
</feature>
<dbReference type="PANTHER" id="PTHR30177:SF30">
    <property type="entry name" value="GLYCINE BETAINE UPTAKE SYSTEM PERMEASE PROTEIN YEHY"/>
    <property type="match status" value="1"/>
</dbReference>
<dbReference type="Pfam" id="PF00528">
    <property type="entry name" value="BPD_transp_1"/>
    <property type="match status" value="1"/>
</dbReference>
<protein>
    <submittedName>
        <fullName evidence="8">ABC transporter permease</fullName>
    </submittedName>
</protein>
<dbReference type="InterPro" id="IPR000515">
    <property type="entry name" value="MetI-like"/>
</dbReference>
<feature type="transmembrane region" description="Helical" evidence="6">
    <location>
        <begin position="369"/>
        <end position="388"/>
    </location>
</feature>
<feature type="transmembrane region" description="Helical" evidence="6">
    <location>
        <begin position="343"/>
        <end position="363"/>
    </location>
</feature>
<keyword evidence="3 6" id="KW-0812">Transmembrane</keyword>
<evidence type="ECO:0000256" key="5">
    <source>
        <dbReference type="ARBA" id="ARBA00023136"/>
    </source>
</evidence>
<dbReference type="RefSeq" id="WP_144304259.1">
    <property type="nucleotide sequence ID" value="NZ_QMIE01000019.1"/>
</dbReference>
<dbReference type="Gene3D" id="1.10.3720.10">
    <property type="entry name" value="MetI-like"/>
    <property type="match status" value="1"/>
</dbReference>
<feature type="transmembrane region" description="Helical" evidence="6">
    <location>
        <begin position="229"/>
        <end position="256"/>
    </location>
</feature>
<proteinExistence type="inferred from homology"/>
<evidence type="ECO:0000256" key="3">
    <source>
        <dbReference type="ARBA" id="ARBA00022692"/>
    </source>
</evidence>
<dbReference type="OrthoDB" id="5322475at2"/>
<comment type="similarity">
    <text evidence="6">Belongs to the binding-protein-dependent transport system permease family.</text>
</comment>
<gene>
    <name evidence="8" type="ORF">DPQ33_16145</name>
</gene>
<dbReference type="EMBL" id="QMIE01000019">
    <property type="protein sequence ID" value="TVM15019.1"/>
    <property type="molecule type" value="Genomic_DNA"/>
</dbReference>
<dbReference type="GO" id="GO:0031460">
    <property type="term" value="P:glycine betaine transport"/>
    <property type="evidence" value="ECO:0007669"/>
    <property type="project" value="TreeGrafter"/>
</dbReference>
<dbReference type="AlphaFoldDB" id="A0A7M3MAT5"/>
<dbReference type="PANTHER" id="PTHR30177">
    <property type="entry name" value="GLYCINE BETAINE/L-PROLINE TRANSPORT SYSTEM PERMEASE PROTEIN PROW"/>
    <property type="match status" value="1"/>
</dbReference>
<dbReference type="InterPro" id="IPR051204">
    <property type="entry name" value="ABC_transp_perm/SBD"/>
</dbReference>
<feature type="transmembrane region" description="Helical" evidence="6">
    <location>
        <begin position="193"/>
        <end position="217"/>
    </location>
</feature>
<evidence type="ECO:0000256" key="6">
    <source>
        <dbReference type="RuleBase" id="RU363032"/>
    </source>
</evidence>
<reference evidence="8 9" key="1">
    <citation type="submission" date="2018-06" db="EMBL/GenBank/DDBJ databases">
        <title>Complete genome of Desulfovibrio indonesiensis P37SLT.</title>
        <authorList>
            <person name="Crispim J.S."/>
            <person name="Vidigal P.M.P."/>
            <person name="Silva L.C.F."/>
            <person name="Laguardia C.N."/>
            <person name="Araujo L.C."/>
            <person name="Dias R.S."/>
            <person name="Sousa M.P."/>
            <person name="Paula S.O."/>
            <person name="Silva C."/>
        </authorList>
    </citation>
    <scope>NUCLEOTIDE SEQUENCE [LARGE SCALE GENOMIC DNA]</scope>
    <source>
        <strain evidence="8 9">P37SLT</strain>
    </source>
</reference>
<dbReference type="GO" id="GO:0055085">
    <property type="term" value="P:transmembrane transport"/>
    <property type="evidence" value="ECO:0007669"/>
    <property type="project" value="InterPro"/>
</dbReference>
<feature type="transmembrane region" description="Helical" evidence="6">
    <location>
        <begin position="49"/>
        <end position="69"/>
    </location>
</feature>
<dbReference type="InterPro" id="IPR035906">
    <property type="entry name" value="MetI-like_sf"/>
</dbReference>
<feature type="transmembrane region" description="Helical" evidence="6">
    <location>
        <begin position="268"/>
        <end position="287"/>
    </location>
</feature>
<organism evidence="8 9">
    <name type="scientific">Oceanidesulfovibrio indonesiensis</name>
    <dbReference type="NCBI Taxonomy" id="54767"/>
    <lineage>
        <taxon>Bacteria</taxon>
        <taxon>Pseudomonadati</taxon>
        <taxon>Thermodesulfobacteriota</taxon>
        <taxon>Desulfovibrionia</taxon>
        <taxon>Desulfovibrionales</taxon>
        <taxon>Desulfovibrionaceae</taxon>
        <taxon>Oceanidesulfovibrio</taxon>
    </lineage>
</organism>
<feature type="transmembrane region" description="Helical" evidence="6">
    <location>
        <begin position="76"/>
        <end position="102"/>
    </location>
</feature>
<evidence type="ECO:0000256" key="2">
    <source>
        <dbReference type="ARBA" id="ARBA00022448"/>
    </source>
</evidence>
<evidence type="ECO:0000313" key="9">
    <source>
        <dbReference type="Proteomes" id="UP000448292"/>
    </source>
</evidence>
<evidence type="ECO:0000313" key="8">
    <source>
        <dbReference type="EMBL" id="TVM15019.1"/>
    </source>
</evidence>
<evidence type="ECO:0000259" key="7">
    <source>
        <dbReference type="PROSITE" id="PS50928"/>
    </source>
</evidence>
<dbReference type="GO" id="GO:0005886">
    <property type="term" value="C:plasma membrane"/>
    <property type="evidence" value="ECO:0007669"/>
    <property type="project" value="UniProtKB-SubCell"/>
</dbReference>
<dbReference type="FunFam" id="1.10.3720.10:FF:000001">
    <property type="entry name" value="Glycine betaine ABC transporter, permease"/>
    <property type="match status" value="1"/>
</dbReference>
<dbReference type="Proteomes" id="UP000448292">
    <property type="component" value="Unassembled WGS sequence"/>
</dbReference>
<feature type="transmembrane region" description="Helical" evidence="6">
    <location>
        <begin position="114"/>
        <end position="138"/>
    </location>
</feature>
<keyword evidence="4 6" id="KW-1133">Transmembrane helix</keyword>
<comment type="subcellular location">
    <subcellularLocation>
        <location evidence="1 6">Cell membrane</location>
        <topology evidence="1 6">Multi-pass membrane protein</topology>
    </subcellularLocation>
</comment>
<keyword evidence="5 6" id="KW-0472">Membrane</keyword>
<keyword evidence="2 6" id="KW-0813">Transport</keyword>
<dbReference type="CDD" id="cd06261">
    <property type="entry name" value="TM_PBP2"/>
    <property type="match status" value="1"/>
</dbReference>
<evidence type="ECO:0000256" key="4">
    <source>
        <dbReference type="ARBA" id="ARBA00022989"/>
    </source>
</evidence>